<dbReference type="InterPro" id="IPR032889">
    <property type="entry name" value="EgtC_Actinobacteria"/>
</dbReference>
<dbReference type="Gene3D" id="3.60.20.10">
    <property type="entry name" value="Glutamine Phosphoribosylpyrophosphate, subunit 1, domain 1"/>
    <property type="match status" value="1"/>
</dbReference>
<keyword evidence="4" id="KW-1185">Reference proteome</keyword>
<dbReference type="Pfam" id="PF13522">
    <property type="entry name" value="GATase_6"/>
    <property type="match status" value="1"/>
</dbReference>
<dbReference type="PANTHER" id="PTHR43187">
    <property type="entry name" value="GLUTAMINE AMIDOTRANSFERASE DUG3-RELATED"/>
    <property type="match status" value="1"/>
</dbReference>
<comment type="pathway">
    <text evidence="1">Amino-acid biosynthesis; ergothioneine biosynthesis.</text>
</comment>
<accession>A0A0D8BEE5</accession>
<dbReference type="InterPro" id="IPR052373">
    <property type="entry name" value="Gamma-glu_amide_hydrolase"/>
</dbReference>
<dbReference type="PROSITE" id="PS51278">
    <property type="entry name" value="GATASE_TYPE_2"/>
    <property type="match status" value="1"/>
</dbReference>
<sequence>MCRHLAWLGAPRTLARLTMDAPHSLLRQSWAPRRMRHGTINADGFGVGWYAPGLRAQPARVRRAVPMWTDASYASMAGAIASGCVLAAVRSASVGMPVEESSTAPFTDGTRLLSHNGRVDPAAVRALLRERPDAPTPDSACDSALLAALVWERAAKRPLADAVADVVLSLSGAGLADRRAGGIVPWAGDWASGTGPEPAPQPAAVAGDDVARLNLLVTDGTQLVATAWLDSLSYRVEPDGVLITSEPDDDEPGWVDVPDHHLLMADTRKVTLRSLIP</sequence>
<reference evidence="3 4" key="2">
    <citation type="journal article" date="2016" name="Genome Announc.">
        <title>Permanent Draft Genome Sequences for Two Variants of Frankia sp. Strain CpI1, the First Frankia Strain Isolated from Root Nodules of Comptonia peregrina.</title>
        <authorList>
            <person name="Oshone R."/>
            <person name="Hurst S.G.IV."/>
            <person name="Abebe-Akele F."/>
            <person name="Simpson S."/>
            <person name="Morris K."/>
            <person name="Thomas W.K."/>
            <person name="Tisa L.S."/>
        </authorList>
    </citation>
    <scope>NUCLEOTIDE SEQUENCE [LARGE SCALE GENOMIC DNA]</scope>
    <source>
        <strain evidence="4">CpI1-S</strain>
    </source>
</reference>
<dbReference type="PANTHER" id="PTHR43187:SF2">
    <property type="entry name" value="GAMMA-GLUTAMYL-HERCYNYLCYSTEINE SULFOXIDE HYDROLASE"/>
    <property type="match status" value="1"/>
</dbReference>
<gene>
    <name evidence="1" type="primary">egtC</name>
    <name evidence="3" type="ORF">FF36_03019</name>
</gene>
<feature type="domain" description="Glutamine amidotransferase type-2" evidence="2">
    <location>
        <begin position="2"/>
        <end position="277"/>
    </location>
</feature>
<keyword evidence="1" id="KW-0378">Hydrolase</keyword>
<dbReference type="GO" id="GO:0052699">
    <property type="term" value="P:ergothioneine biosynthetic process"/>
    <property type="evidence" value="ECO:0007669"/>
    <property type="project" value="UniProtKB-UniRule"/>
</dbReference>
<evidence type="ECO:0000313" key="3">
    <source>
        <dbReference type="EMBL" id="KJE22653.1"/>
    </source>
</evidence>
<dbReference type="CDD" id="cd01908">
    <property type="entry name" value="YafJ"/>
    <property type="match status" value="1"/>
</dbReference>
<reference evidence="4" key="1">
    <citation type="submission" date="2015-02" db="EMBL/GenBank/DDBJ databases">
        <title>Draft Genome of Frankia sp. CpI1-S.</title>
        <authorList>
            <person name="Oshone R.T."/>
            <person name="Ngom M."/>
            <person name="Ghodhbane-Gtari F."/>
            <person name="Gtari M."/>
            <person name="Morris K."/>
            <person name="Thomas K."/>
            <person name="Sen A."/>
            <person name="Tisa L.S."/>
        </authorList>
    </citation>
    <scope>NUCLEOTIDE SEQUENCE [LARGE SCALE GENOMIC DNA]</scope>
    <source>
        <strain evidence="4">CpI1-S</strain>
    </source>
</reference>
<protein>
    <recommendedName>
        <fullName evidence="1">Gamma-glutamyl-hercynylcysteine sulfoxide hydrolase</fullName>
        <ecNumber evidence="1">3.5.1.118</ecNumber>
    </recommendedName>
    <alternativeName>
        <fullName evidence="1">Gamma-glutamyl hercynylcysteine S-oxide hydrolase</fullName>
    </alternativeName>
</protein>
<dbReference type="EC" id="3.5.1.118" evidence="1"/>
<evidence type="ECO:0000259" key="2">
    <source>
        <dbReference type="PROSITE" id="PS51278"/>
    </source>
</evidence>
<dbReference type="InterPro" id="IPR017932">
    <property type="entry name" value="GATase_2_dom"/>
</dbReference>
<dbReference type="InterPro" id="IPR017808">
    <property type="entry name" value="EgtC"/>
</dbReference>
<organism evidence="3 4">
    <name type="scientific">Frankia torreyi</name>
    <dbReference type="NCBI Taxonomy" id="1856"/>
    <lineage>
        <taxon>Bacteria</taxon>
        <taxon>Bacillati</taxon>
        <taxon>Actinomycetota</taxon>
        <taxon>Actinomycetes</taxon>
        <taxon>Frankiales</taxon>
        <taxon>Frankiaceae</taxon>
        <taxon>Frankia</taxon>
    </lineage>
</organism>
<comment type="caution">
    <text evidence="3">The sequence shown here is derived from an EMBL/GenBank/DDBJ whole genome shotgun (WGS) entry which is preliminary data.</text>
</comment>
<comment type="catalytic activity">
    <reaction evidence="1">
        <text>gamma-L-glutamyl-hercynylcysteine S-oxide + H2O = S-(hercyn-2-yl)-L-cysteine S-oxide + L-glutamate</text>
        <dbReference type="Rhea" id="RHEA:42684"/>
        <dbReference type="ChEBI" id="CHEBI:15377"/>
        <dbReference type="ChEBI" id="CHEBI:29985"/>
        <dbReference type="ChEBI" id="CHEBI:82703"/>
        <dbReference type="ChEBI" id="CHEBI:82706"/>
        <dbReference type="EC" id="3.5.1.118"/>
    </reaction>
</comment>
<proteinExistence type="inferred from homology"/>
<dbReference type="AlphaFoldDB" id="A0A0D8BEE5"/>
<evidence type="ECO:0000256" key="1">
    <source>
        <dbReference type="HAMAP-Rule" id="MF_02036"/>
    </source>
</evidence>
<keyword evidence="1" id="KW-0315">Glutamine amidotransferase</keyword>
<dbReference type="EMBL" id="JYFN01000021">
    <property type="protein sequence ID" value="KJE22653.1"/>
    <property type="molecule type" value="Genomic_DNA"/>
</dbReference>
<comment type="function">
    <text evidence="1">Catalyzes the hydrolysis of the gamma-glutamyl amide bond of hercynyl-gamma-L-glutamyl-L-cysteine sulfoxide to produce hercynylcysteine sulfoxide, a step in the biosynthesis pathway of ergothioneine.</text>
</comment>
<dbReference type="OrthoDB" id="9804310at2"/>
<dbReference type="NCBIfam" id="TIGR03442">
    <property type="entry name" value="ergothioneine biosynthesis protein EgtC"/>
    <property type="match status" value="1"/>
</dbReference>
<dbReference type="SUPFAM" id="SSF56235">
    <property type="entry name" value="N-terminal nucleophile aminohydrolases (Ntn hydrolases)"/>
    <property type="match status" value="1"/>
</dbReference>
<dbReference type="HAMAP" id="MF_02036">
    <property type="entry name" value="EgtC"/>
    <property type="match status" value="1"/>
</dbReference>
<dbReference type="PATRIC" id="fig|1502723.3.peg.2396"/>
<dbReference type="GO" id="GO:0016811">
    <property type="term" value="F:hydrolase activity, acting on carbon-nitrogen (but not peptide) bonds, in linear amides"/>
    <property type="evidence" value="ECO:0007669"/>
    <property type="project" value="UniProtKB-UniRule"/>
</dbReference>
<dbReference type="InterPro" id="IPR029055">
    <property type="entry name" value="Ntn_hydrolases_N"/>
</dbReference>
<name>A0A0D8BEE5_9ACTN</name>
<evidence type="ECO:0000313" key="4">
    <source>
        <dbReference type="Proteomes" id="UP000032545"/>
    </source>
</evidence>
<dbReference type="Proteomes" id="UP000032545">
    <property type="component" value="Unassembled WGS sequence"/>
</dbReference>
<dbReference type="UniPathway" id="UPA01014"/>